<reference evidence="2" key="2">
    <citation type="submission" date="2014-09" db="EMBL/GenBank/DDBJ databases">
        <title>Criblamydia sequanensis harbors a mega-plasmid encoding arsenite resistance.</title>
        <authorList>
            <person name="Bertelli C."/>
            <person name="Goesmann A."/>
            <person name="Greub G."/>
        </authorList>
    </citation>
    <scope>NUCLEOTIDE SEQUENCE [LARGE SCALE GENOMIC DNA]</scope>
    <source>
        <strain evidence="2">CRIB-18</strain>
    </source>
</reference>
<organism evidence="2 3">
    <name type="scientific">Candidatus Criblamydia sequanensis CRIB-18</name>
    <dbReference type="NCBI Taxonomy" id="1437425"/>
    <lineage>
        <taxon>Bacteria</taxon>
        <taxon>Pseudomonadati</taxon>
        <taxon>Chlamydiota</taxon>
        <taxon>Chlamydiia</taxon>
        <taxon>Parachlamydiales</taxon>
        <taxon>Candidatus Criblamydiaceae</taxon>
        <taxon>Candidatus Criblamydia</taxon>
    </lineage>
</organism>
<comment type="caution">
    <text evidence="2">The sequence shown here is derived from an EMBL/GenBank/DDBJ whole genome shotgun (WGS) entry which is preliminary data.</text>
</comment>
<feature type="domain" description="Type I restriction enzyme R protein N-terminal" evidence="1">
    <location>
        <begin position="20"/>
        <end position="124"/>
    </location>
</feature>
<keyword evidence="3" id="KW-1185">Reference proteome</keyword>
<dbReference type="Pfam" id="PF13588">
    <property type="entry name" value="HSDR_N_2"/>
    <property type="match status" value="1"/>
</dbReference>
<sequence length="148" mass="17099">MPAADKLFCLSRNKWIASTPEEGVRQFFLHLMVKNLGFPKNLLSVEARLKNFLFESKKIPKRRADIIGFFPFKDTLKPLILIECKKGPLKEEDFYQASGYNFHLQAAFFGVASKNELMICDARKIEPAFYHIPPYQELVLKASRLKDS</sequence>
<dbReference type="RefSeq" id="WP_041016484.1">
    <property type="nucleotide sequence ID" value="NZ_CCEJ010000001.1"/>
</dbReference>
<protein>
    <recommendedName>
        <fullName evidence="1">Type I restriction enzyme R protein N-terminal domain-containing protein</fullName>
    </recommendedName>
</protein>
<evidence type="ECO:0000313" key="2">
    <source>
        <dbReference type="EMBL" id="CDR32976.1"/>
    </source>
</evidence>
<dbReference type="AlphaFoldDB" id="A0A090CXY5"/>
<reference evidence="2" key="1">
    <citation type="submission" date="2013-12" db="EMBL/GenBank/DDBJ databases">
        <authorList>
            <person name="Linke B."/>
        </authorList>
    </citation>
    <scope>NUCLEOTIDE SEQUENCE [LARGE SCALE GENOMIC DNA]</scope>
    <source>
        <strain evidence="2">CRIB-18</strain>
    </source>
</reference>
<name>A0A090CXY5_9BACT</name>
<accession>A0A090CXY5</accession>
<dbReference type="OrthoDB" id="21758at2"/>
<dbReference type="EMBL" id="CCEJ010000001">
    <property type="protein sequence ID" value="CDR32976.1"/>
    <property type="molecule type" value="Genomic_DNA"/>
</dbReference>
<dbReference type="eggNOG" id="COG4096">
    <property type="taxonomic scope" value="Bacteria"/>
</dbReference>
<gene>
    <name evidence="2" type="ORF">CSEC_0136</name>
</gene>
<proteinExistence type="predicted"/>
<evidence type="ECO:0000313" key="3">
    <source>
        <dbReference type="Proteomes" id="UP000031552"/>
    </source>
</evidence>
<evidence type="ECO:0000259" key="1">
    <source>
        <dbReference type="Pfam" id="PF13588"/>
    </source>
</evidence>
<dbReference type="STRING" id="1437425.CSEC_0136"/>
<dbReference type="InterPro" id="IPR029464">
    <property type="entry name" value="HSDR_N"/>
</dbReference>
<dbReference type="Proteomes" id="UP000031552">
    <property type="component" value="Unassembled WGS sequence"/>
</dbReference>